<proteinExistence type="predicted"/>
<evidence type="ECO:0000313" key="2">
    <source>
        <dbReference type="Proteomes" id="UP001054945"/>
    </source>
</evidence>
<reference evidence="1 2" key="1">
    <citation type="submission" date="2021-06" db="EMBL/GenBank/DDBJ databases">
        <title>Caerostris extrusa draft genome.</title>
        <authorList>
            <person name="Kono N."/>
            <person name="Arakawa K."/>
        </authorList>
    </citation>
    <scope>NUCLEOTIDE SEQUENCE [LARGE SCALE GENOMIC DNA]</scope>
</reference>
<organism evidence="1 2">
    <name type="scientific">Caerostris extrusa</name>
    <name type="common">Bark spider</name>
    <name type="synonym">Caerostris bankana</name>
    <dbReference type="NCBI Taxonomy" id="172846"/>
    <lineage>
        <taxon>Eukaryota</taxon>
        <taxon>Metazoa</taxon>
        <taxon>Ecdysozoa</taxon>
        <taxon>Arthropoda</taxon>
        <taxon>Chelicerata</taxon>
        <taxon>Arachnida</taxon>
        <taxon>Araneae</taxon>
        <taxon>Araneomorphae</taxon>
        <taxon>Entelegynae</taxon>
        <taxon>Araneoidea</taxon>
        <taxon>Araneidae</taxon>
        <taxon>Caerostris</taxon>
    </lineage>
</organism>
<evidence type="ECO:0000313" key="1">
    <source>
        <dbReference type="EMBL" id="GIY43925.1"/>
    </source>
</evidence>
<name>A0AAV4TGN6_CAEEX</name>
<keyword evidence="2" id="KW-1185">Reference proteome</keyword>
<protein>
    <submittedName>
        <fullName evidence="1">Uncharacterized protein</fullName>
    </submittedName>
</protein>
<gene>
    <name evidence="1" type="ORF">CEXT_578331</name>
</gene>
<dbReference type="EMBL" id="BPLR01011059">
    <property type="protein sequence ID" value="GIY43925.1"/>
    <property type="molecule type" value="Genomic_DNA"/>
</dbReference>
<accession>A0AAV4TGN6</accession>
<sequence length="122" mass="13994">MRPSPEIWGKEGKNPSACPNITNLGVEDFEERGINGDIKSASHLLKRVLGTDESWWWNVHQKMSRENLHLNPGVIPYVNVRCIASGYMQRYVRSGTSLPAYLLKVWRFSGVRLAWPKLWGDK</sequence>
<dbReference type="Proteomes" id="UP001054945">
    <property type="component" value="Unassembled WGS sequence"/>
</dbReference>
<comment type="caution">
    <text evidence="1">The sequence shown here is derived from an EMBL/GenBank/DDBJ whole genome shotgun (WGS) entry which is preliminary data.</text>
</comment>
<dbReference type="AlphaFoldDB" id="A0AAV4TGN6"/>